<evidence type="ECO:0000313" key="4">
    <source>
        <dbReference type="Proteomes" id="UP000295547"/>
    </source>
</evidence>
<evidence type="ECO:0000313" key="2">
    <source>
        <dbReference type="EMBL" id="TCU36087.1"/>
    </source>
</evidence>
<proteinExistence type="predicted"/>
<keyword evidence="4" id="KW-1185">Reference proteome</keyword>
<sequence length="130" mass="14715">MPLYQSGLNRSLEGQDALADLLLAQAASRQLVRQQTAFGFPERDRWLSVKIIERRGAALDIAGPGDAWKYHDFACGQRGERGVERRCHRINPCFHETVRLVLVNVYLLLRNKAVARASMNLKPTPQPIFC</sequence>
<dbReference type="AlphaFoldDB" id="A0A4R3QNX5"/>
<gene>
    <name evidence="2" type="ORF">EV129_108174</name>
    <name evidence="1" type="ORF">EV130_107173</name>
</gene>
<dbReference type="EMBL" id="SMBJ01000007">
    <property type="protein sequence ID" value="TCU23818.1"/>
    <property type="molecule type" value="Genomic_DNA"/>
</dbReference>
<accession>A0A4R3QNX5</accession>
<comment type="caution">
    <text evidence="1">The sequence shown here is derived from an EMBL/GenBank/DDBJ whole genome shotgun (WGS) entry which is preliminary data.</text>
</comment>
<dbReference type="Proteomes" id="UP000295507">
    <property type="component" value="Unassembled WGS sequence"/>
</dbReference>
<name>A0A4R3QNX5_9HYPH</name>
<dbReference type="EMBL" id="SMBK01000008">
    <property type="protein sequence ID" value="TCU36087.1"/>
    <property type="molecule type" value="Genomic_DNA"/>
</dbReference>
<evidence type="ECO:0000313" key="1">
    <source>
        <dbReference type="EMBL" id="TCU23818.1"/>
    </source>
</evidence>
<organism evidence="1 4">
    <name type="scientific">Rhizobium azibense</name>
    <dbReference type="NCBI Taxonomy" id="1136135"/>
    <lineage>
        <taxon>Bacteria</taxon>
        <taxon>Pseudomonadati</taxon>
        <taxon>Pseudomonadota</taxon>
        <taxon>Alphaproteobacteria</taxon>
        <taxon>Hyphomicrobiales</taxon>
        <taxon>Rhizobiaceae</taxon>
        <taxon>Rhizobium/Agrobacterium group</taxon>
        <taxon>Rhizobium</taxon>
    </lineage>
</organism>
<dbReference type="Proteomes" id="UP000295547">
    <property type="component" value="Unassembled WGS sequence"/>
</dbReference>
<protein>
    <submittedName>
        <fullName evidence="1">Uncharacterized protein</fullName>
    </submittedName>
</protein>
<evidence type="ECO:0000313" key="3">
    <source>
        <dbReference type="Proteomes" id="UP000295507"/>
    </source>
</evidence>
<reference evidence="3 4" key="1">
    <citation type="submission" date="2019-03" db="EMBL/GenBank/DDBJ databases">
        <title>Genomic Encyclopedia of Type Strains, Phase IV (KMG-V): Genome sequencing to study the core and pangenomes of soil and plant-associated prokaryotes.</title>
        <authorList>
            <person name="Whitman W."/>
        </authorList>
    </citation>
    <scope>NUCLEOTIDE SEQUENCE [LARGE SCALE GENOMIC DNA]</scope>
    <source>
        <strain evidence="1 4">Gr42</strain>
        <strain evidence="2 3">IE4868</strain>
    </source>
</reference>